<comment type="similarity">
    <text evidence="2">Belongs to the bacterial solute-binding protein SsuA/TauA family.</text>
</comment>
<evidence type="ECO:0000313" key="6">
    <source>
        <dbReference type="EMBL" id="KAA9130368.1"/>
    </source>
</evidence>
<accession>A0A5N0T6H8</accession>
<dbReference type="PANTHER" id="PTHR30024:SF47">
    <property type="entry name" value="TAURINE-BINDING PERIPLASMIC PROTEIN"/>
    <property type="match status" value="1"/>
</dbReference>
<dbReference type="PANTHER" id="PTHR30024">
    <property type="entry name" value="ALIPHATIC SULFONATES-BINDING PROTEIN-RELATED"/>
    <property type="match status" value="1"/>
</dbReference>
<evidence type="ECO:0000256" key="2">
    <source>
        <dbReference type="ARBA" id="ARBA00010742"/>
    </source>
</evidence>
<reference evidence="7" key="1">
    <citation type="submission" date="2019-09" db="EMBL/GenBank/DDBJ databases">
        <title>Mumia zhuanghuii sp. nov. isolated from the intestinal contents of plateau pika (Ochotona curzoniae) in the Qinghai-Tibet plateau of China.</title>
        <authorList>
            <person name="Tian Z."/>
        </authorList>
    </citation>
    <scope>NUCLEOTIDE SEQUENCE [LARGE SCALE GENOMIC DNA]</scope>
    <source>
        <strain evidence="7">L-033</strain>
    </source>
</reference>
<feature type="domain" description="Solute-binding protein family 3/N-terminal" evidence="5">
    <location>
        <begin position="62"/>
        <end position="278"/>
    </location>
</feature>
<dbReference type="PROSITE" id="PS51257">
    <property type="entry name" value="PROKAR_LIPOPROTEIN"/>
    <property type="match status" value="1"/>
</dbReference>
<dbReference type="Gene3D" id="3.40.190.10">
    <property type="entry name" value="Periplasmic binding protein-like II"/>
    <property type="match status" value="2"/>
</dbReference>
<feature type="signal peptide" evidence="4">
    <location>
        <begin position="1"/>
        <end position="36"/>
    </location>
</feature>
<comment type="subcellular location">
    <subcellularLocation>
        <location evidence="1">Periplasm</location>
    </subcellularLocation>
</comment>
<dbReference type="Pfam" id="PF09084">
    <property type="entry name" value="NMT1"/>
    <property type="match status" value="1"/>
</dbReference>
<dbReference type="InterPro" id="IPR015168">
    <property type="entry name" value="SsuA/THI5"/>
</dbReference>
<keyword evidence="3 4" id="KW-0732">Signal</keyword>
<keyword evidence="7" id="KW-1185">Reference proteome</keyword>
<dbReference type="SUPFAM" id="SSF53850">
    <property type="entry name" value="Periplasmic binding protein-like II"/>
    <property type="match status" value="1"/>
</dbReference>
<evidence type="ECO:0000256" key="1">
    <source>
        <dbReference type="ARBA" id="ARBA00004418"/>
    </source>
</evidence>
<dbReference type="SMART" id="SM00062">
    <property type="entry name" value="PBPb"/>
    <property type="match status" value="1"/>
</dbReference>
<evidence type="ECO:0000256" key="4">
    <source>
        <dbReference type="SAM" id="SignalP"/>
    </source>
</evidence>
<dbReference type="Proteomes" id="UP000326838">
    <property type="component" value="Unassembled WGS sequence"/>
</dbReference>
<organism evidence="6 7">
    <name type="scientific">Microbacterium caowuchunii</name>
    <dbReference type="NCBI Taxonomy" id="2614638"/>
    <lineage>
        <taxon>Bacteria</taxon>
        <taxon>Bacillati</taxon>
        <taxon>Actinomycetota</taxon>
        <taxon>Actinomycetes</taxon>
        <taxon>Micrococcales</taxon>
        <taxon>Microbacteriaceae</taxon>
        <taxon>Microbacterium</taxon>
    </lineage>
</organism>
<dbReference type="EMBL" id="VYUY01000020">
    <property type="protein sequence ID" value="KAA9130368.1"/>
    <property type="molecule type" value="Genomic_DNA"/>
</dbReference>
<evidence type="ECO:0000313" key="7">
    <source>
        <dbReference type="Proteomes" id="UP000326838"/>
    </source>
</evidence>
<dbReference type="InterPro" id="IPR001638">
    <property type="entry name" value="Solute-binding_3/MltF_N"/>
</dbReference>
<comment type="caution">
    <text evidence="6">The sequence shown here is derived from an EMBL/GenBank/DDBJ whole genome shotgun (WGS) entry which is preliminary data.</text>
</comment>
<evidence type="ECO:0000256" key="3">
    <source>
        <dbReference type="ARBA" id="ARBA00022729"/>
    </source>
</evidence>
<feature type="chain" id="PRO_5024322351" evidence="4">
    <location>
        <begin position="37"/>
        <end position="343"/>
    </location>
</feature>
<protein>
    <submittedName>
        <fullName evidence="6">ABC transporter substrate-binding protein</fullName>
    </submittedName>
</protein>
<evidence type="ECO:0000259" key="5">
    <source>
        <dbReference type="SMART" id="SM00062"/>
    </source>
</evidence>
<dbReference type="AlphaFoldDB" id="A0A5N0T6H8"/>
<gene>
    <name evidence="6" type="ORF">F6B40_14140</name>
</gene>
<name>A0A5N0T6H8_9MICO</name>
<proteinExistence type="inferred from homology"/>
<sequence length="343" mass="36309">MERRRPLRTLRGAALVTTAALMVSVALSGCSSSAPATNDSAAPDSNAEEELISVVVARGAVNLESAIIAQEQGFFEQEGLDVDLQVTGGGGGAATNSALIAGEFDIAATDAVTAIRAINENMPIVVVAGTKSAKPDYEGEVSDGLIVPPGSTITSWKDLEGKKVGVPELGGLPYLTVVTALEENGVPLDSVEIVPVPMDALVAAAQNGQVDAVFTFSIFMLSALDSGFTRVGTGVREFLPYAPQSLWVSTVEFAEKNPEALTRFRAALELGTEYGNENPDAVRKVYHENTELPAPFIDNVMILEPLDVNFNSKGWDVLLKGMQQTGEVRDDLTVEDIVWEGAR</sequence>
<dbReference type="GO" id="GO:0042597">
    <property type="term" value="C:periplasmic space"/>
    <property type="evidence" value="ECO:0007669"/>
    <property type="project" value="UniProtKB-SubCell"/>
</dbReference>